<feature type="domain" description="Calcineurin-like phosphoesterase" evidence="3">
    <location>
        <begin position="152"/>
        <end position="338"/>
    </location>
</feature>
<organism evidence="5 6">
    <name type="scientific">Nocardioides marinus</name>
    <dbReference type="NCBI Taxonomy" id="374514"/>
    <lineage>
        <taxon>Bacteria</taxon>
        <taxon>Bacillati</taxon>
        <taxon>Actinomycetota</taxon>
        <taxon>Actinomycetes</taxon>
        <taxon>Propionibacteriales</taxon>
        <taxon>Nocardioidaceae</taxon>
        <taxon>Nocardioides</taxon>
    </lineage>
</organism>
<dbReference type="PANTHER" id="PTHR22953">
    <property type="entry name" value="ACID PHOSPHATASE RELATED"/>
    <property type="match status" value="1"/>
</dbReference>
<dbReference type="Pfam" id="PF00149">
    <property type="entry name" value="Metallophos"/>
    <property type="match status" value="1"/>
</dbReference>
<evidence type="ECO:0008006" key="7">
    <source>
        <dbReference type="Google" id="ProtNLM"/>
    </source>
</evidence>
<evidence type="ECO:0000313" key="5">
    <source>
        <dbReference type="EMBL" id="NYI11793.1"/>
    </source>
</evidence>
<dbReference type="Pfam" id="PF16656">
    <property type="entry name" value="Pur_ac_phosph_N"/>
    <property type="match status" value="1"/>
</dbReference>
<reference evidence="5 6" key="1">
    <citation type="submission" date="2020-07" db="EMBL/GenBank/DDBJ databases">
        <title>Sequencing the genomes of 1000 actinobacteria strains.</title>
        <authorList>
            <person name="Klenk H.-P."/>
        </authorList>
    </citation>
    <scope>NUCLEOTIDE SEQUENCE [LARGE SCALE GENOMIC DNA]</scope>
    <source>
        <strain evidence="5 6">DSM 18248</strain>
    </source>
</reference>
<evidence type="ECO:0000256" key="1">
    <source>
        <dbReference type="ARBA" id="ARBA00022729"/>
    </source>
</evidence>
<dbReference type="InterPro" id="IPR029052">
    <property type="entry name" value="Metallo-depent_PP-like"/>
</dbReference>
<evidence type="ECO:0000259" key="4">
    <source>
        <dbReference type="Pfam" id="PF16656"/>
    </source>
</evidence>
<sequence length="533" mass="58785">MRPLHRRSRLLPLLLVPALALTPLATQSVVPGPRLLAPAGAETDDPATGVPDRIVLNPTEDTTTSVMVTWRTAAGLDDHRAQVRRPDERALVGEYPSWNEESAMSQPEAEHHSALMDGLAPGTGYEYRVGGGAGWSRWRPVRTAAEGSEPFTFLYFGDAQNGLTDRWPPVVRRALRSEPDARLTLHEGDQINEADHDPEWGDWFRGAERLLTSTLTLTSPGNHEYSGDQLITGYRAHYEYPLNGPLLLRHEDVYYTDYQGVRFIGLNANQQLGAPDQALWLRRVALTENPMDWTVVFFHHPVFSASEGRDNPQLRAFWLPTFEALGIDLVLQGHDHVYARGHLTENETGPGTHVGPTYVVSVAGSKYYDLAPADDNVWTQNDATRVLAHAQTSTYQVISVSQDRLVYRSVIGAKGGASTTERRRGDLLDAFTITRGGDGTKVVEDGLPTRITVQRTRLKGRAGVVVARLLAPRHRPTGRVTAWVGEERVGAGRLRRGQVRVALRGVPKRAVAVELRYSGDGRARAATRAVPLG</sequence>
<evidence type="ECO:0000256" key="2">
    <source>
        <dbReference type="SAM" id="SignalP"/>
    </source>
</evidence>
<dbReference type="Proteomes" id="UP000537326">
    <property type="component" value="Unassembled WGS sequence"/>
</dbReference>
<feature type="chain" id="PRO_5038474897" description="Calcineurin-like phosphoesterase" evidence="2">
    <location>
        <begin position="29"/>
        <end position="533"/>
    </location>
</feature>
<dbReference type="SUPFAM" id="SSF56300">
    <property type="entry name" value="Metallo-dependent phosphatases"/>
    <property type="match status" value="1"/>
</dbReference>
<dbReference type="EMBL" id="JACBZI010000001">
    <property type="protein sequence ID" value="NYI11793.1"/>
    <property type="molecule type" value="Genomic_DNA"/>
</dbReference>
<dbReference type="GO" id="GO:0046872">
    <property type="term" value="F:metal ion binding"/>
    <property type="evidence" value="ECO:0007669"/>
    <property type="project" value="InterPro"/>
</dbReference>
<dbReference type="PANTHER" id="PTHR22953:SF153">
    <property type="entry name" value="PURPLE ACID PHOSPHATASE"/>
    <property type="match status" value="1"/>
</dbReference>
<dbReference type="InterPro" id="IPR004843">
    <property type="entry name" value="Calcineurin-like_PHP"/>
</dbReference>
<keyword evidence="1 2" id="KW-0732">Signal</keyword>
<comment type="caution">
    <text evidence="5">The sequence shown here is derived from an EMBL/GenBank/DDBJ whole genome shotgun (WGS) entry which is preliminary data.</text>
</comment>
<dbReference type="Gene3D" id="3.60.21.10">
    <property type="match status" value="1"/>
</dbReference>
<feature type="domain" description="Purple acid phosphatase N-terminal" evidence="4">
    <location>
        <begin position="51"/>
        <end position="143"/>
    </location>
</feature>
<dbReference type="InterPro" id="IPR039331">
    <property type="entry name" value="PAPs-like"/>
</dbReference>
<dbReference type="Gene3D" id="2.60.40.380">
    <property type="entry name" value="Purple acid phosphatase-like, N-terminal"/>
    <property type="match status" value="1"/>
</dbReference>
<dbReference type="InterPro" id="IPR008963">
    <property type="entry name" value="Purple_acid_Pase-like_N"/>
</dbReference>
<dbReference type="AlphaFoldDB" id="A0A7Y9YGF4"/>
<proteinExistence type="predicted"/>
<dbReference type="RefSeq" id="WP_179532429.1">
    <property type="nucleotide sequence ID" value="NZ_BAAAPP010000014.1"/>
</dbReference>
<feature type="signal peptide" evidence="2">
    <location>
        <begin position="1"/>
        <end position="28"/>
    </location>
</feature>
<dbReference type="InterPro" id="IPR015914">
    <property type="entry name" value="PAPs_N"/>
</dbReference>
<accession>A0A7Y9YGF4</accession>
<evidence type="ECO:0000313" key="6">
    <source>
        <dbReference type="Proteomes" id="UP000537326"/>
    </source>
</evidence>
<dbReference type="SUPFAM" id="SSF49363">
    <property type="entry name" value="Purple acid phosphatase, N-terminal domain"/>
    <property type="match status" value="1"/>
</dbReference>
<evidence type="ECO:0000259" key="3">
    <source>
        <dbReference type="Pfam" id="PF00149"/>
    </source>
</evidence>
<keyword evidence="6" id="KW-1185">Reference proteome</keyword>
<dbReference type="GO" id="GO:0003993">
    <property type="term" value="F:acid phosphatase activity"/>
    <property type="evidence" value="ECO:0007669"/>
    <property type="project" value="InterPro"/>
</dbReference>
<name>A0A7Y9YGF4_9ACTN</name>
<protein>
    <recommendedName>
        <fullName evidence="7">Calcineurin-like phosphoesterase</fullName>
    </recommendedName>
</protein>
<gene>
    <name evidence="5" type="ORF">BKA05_003308</name>
</gene>